<sequence length="949" mass="105369">MTDRTKPVTAAHDKRTSRASELPEVVLRNLEDPSKSKRVPHPGKPLPPRSEMKKIPAKATTSKENIAAGSEHVPPTVETPEPAVMKPGLMHQRRRSNSAGPVMTPDKRTRDQLSPSPIPEPKKLAADSKLAHTIPSTPQSPSPVRRSGASTPSYGSVEEGLDSTSYAYICSHGGEERFPPNTPALPHPATDRVGPNITFLPSPQHMQPPSGIRNTANTKSQDDRPQEAPRRAKGYPPIVVESLPNWTKHFSELRKILGHPPNARPFKSGVRFLPATADEFRVTQRYLQSMSSKDPAITWYCYTPINKQPTKVCVRGLPGDTNIQEIMVALQQLDFPATYVRRIPPRRDRPGCLFFVQLEHLNEEERTRLYAVNELLNMPGVTMEAWRGRGPQCHRCQLFGHSSHNCHRPMRCVRCGGEHAAASCERPREEKPTCANCDGPHTANDRRCPVFRREARALQDTLQHPPKRNAMVVDNTTTERKPAPTPHYKAETDPTPDTRGNYGTGTTGRGHRTYRTAAHRLSPPRPDLAYTAETEKGQEGEKERKKDATSATAMAAATNRTEDDRSPPRGESEKSRPTSVHAAPTNHATETTTPTTSTTAEADRETTTHPYHIRPGPGGGQSKSSHVRDDKDPRNNTPLNQDWPGSDAGYSGRPDTRGDVLNLRIIYWNPGGITGKTHELRDLAQLEDAHIILLGETKLRPEQELKIPNFFTYRRDEISARGPAYRGTAVLVRRDIMHEAEQLTDFETMRSIGIRIGSSEQEIRLFAAYRPPGTRMCVQGIHAIIQERTPTLIIGDLNAKHKAWGSHSISRAGRQLMEDAELQGYEVLGPDTPTHVPADIRHRPDVLDIVIGHKIRRPMHVEVMYGMDTQHLPILVTVGSGTSNSPPVSMRQRVDWKLFESSLETLHLGSSFETAADVEASANSLVKDKEAQARATTFAISTSRRGDLP</sequence>
<feature type="compositionally biased region" description="Basic and acidic residues" evidence="1">
    <location>
        <begin position="1"/>
        <end position="18"/>
    </location>
</feature>
<accession>A0A4C1ZWW1</accession>
<feature type="compositionally biased region" description="Low complexity" evidence="1">
    <location>
        <begin position="581"/>
        <end position="600"/>
    </location>
</feature>
<feature type="compositionally biased region" description="Basic and acidic residues" evidence="1">
    <location>
        <begin position="560"/>
        <end position="576"/>
    </location>
</feature>
<reference evidence="3 4" key="1">
    <citation type="journal article" date="2019" name="Commun. Biol.">
        <title>The bagworm genome reveals a unique fibroin gene that provides high tensile strength.</title>
        <authorList>
            <person name="Kono N."/>
            <person name="Nakamura H."/>
            <person name="Ohtoshi R."/>
            <person name="Tomita M."/>
            <person name="Numata K."/>
            <person name="Arakawa K."/>
        </authorList>
    </citation>
    <scope>NUCLEOTIDE SEQUENCE [LARGE SCALE GENOMIC DNA]</scope>
</reference>
<feature type="compositionally biased region" description="Polar residues" evidence="1">
    <location>
        <begin position="199"/>
        <end position="219"/>
    </location>
</feature>
<gene>
    <name evidence="3" type="primary">ORF1</name>
    <name evidence="3" type="ORF">EVAR_67535_1</name>
</gene>
<protein>
    <submittedName>
        <fullName evidence="3">Nucleic-acid-binding protein from transposon X-element</fullName>
    </submittedName>
</protein>
<dbReference type="Gene3D" id="3.60.10.10">
    <property type="entry name" value="Endonuclease/exonuclease/phosphatase"/>
    <property type="match status" value="1"/>
</dbReference>
<feature type="domain" description="Endonuclease/exonuclease/phosphatase" evidence="2">
    <location>
        <begin position="763"/>
        <end position="854"/>
    </location>
</feature>
<organism evidence="3 4">
    <name type="scientific">Eumeta variegata</name>
    <name type="common">Bagworm moth</name>
    <name type="synonym">Eumeta japonica</name>
    <dbReference type="NCBI Taxonomy" id="151549"/>
    <lineage>
        <taxon>Eukaryota</taxon>
        <taxon>Metazoa</taxon>
        <taxon>Ecdysozoa</taxon>
        <taxon>Arthropoda</taxon>
        <taxon>Hexapoda</taxon>
        <taxon>Insecta</taxon>
        <taxon>Pterygota</taxon>
        <taxon>Neoptera</taxon>
        <taxon>Endopterygota</taxon>
        <taxon>Lepidoptera</taxon>
        <taxon>Glossata</taxon>
        <taxon>Ditrysia</taxon>
        <taxon>Tineoidea</taxon>
        <taxon>Psychidae</taxon>
        <taxon>Oiketicinae</taxon>
        <taxon>Eumeta</taxon>
    </lineage>
</organism>
<dbReference type="OrthoDB" id="6379801at2759"/>
<evidence type="ECO:0000259" key="2">
    <source>
        <dbReference type="Pfam" id="PF14529"/>
    </source>
</evidence>
<evidence type="ECO:0000256" key="1">
    <source>
        <dbReference type="SAM" id="MobiDB-lite"/>
    </source>
</evidence>
<feature type="compositionally biased region" description="Basic residues" evidence="1">
    <location>
        <begin position="509"/>
        <end position="518"/>
    </location>
</feature>
<feature type="compositionally biased region" description="Basic and acidic residues" evidence="1">
    <location>
        <begin position="220"/>
        <end position="230"/>
    </location>
</feature>
<proteinExistence type="predicted"/>
<feature type="compositionally biased region" description="Low complexity" evidence="1">
    <location>
        <begin position="73"/>
        <end position="82"/>
    </location>
</feature>
<feature type="compositionally biased region" description="Basic and acidic residues" evidence="1">
    <location>
        <begin position="477"/>
        <end position="492"/>
    </location>
</feature>
<evidence type="ECO:0000313" key="4">
    <source>
        <dbReference type="Proteomes" id="UP000299102"/>
    </source>
</evidence>
<dbReference type="InterPro" id="IPR005135">
    <property type="entry name" value="Endo/exonuclease/phosphatase"/>
</dbReference>
<dbReference type="AlphaFoldDB" id="A0A4C1ZWW1"/>
<name>A0A4C1ZWW1_EUMVA</name>
<dbReference type="PANTHER" id="PTHR33273">
    <property type="entry name" value="DOMAIN-CONTAINING PROTEIN, PUTATIVE-RELATED"/>
    <property type="match status" value="1"/>
</dbReference>
<feature type="compositionally biased region" description="Basic and acidic residues" evidence="1">
    <location>
        <begin position="533"/>
        <end position="548"/>
    </location>
</feature>
<dbReference type="InterPro" id="IPR036691">
    <property type="entry name" value="Endo/exonu/phosph_ase_sf"/>
</dbReference>
<evidence type="ECO:0000313" key="3">
    <source>
        <dbReference type="EMBL" id="GBP92480.1"/>
    </source>
</evidence>
<dbReference type="GO" id="GO:0003824">
    <property type="term" value="F:catalytic activity"/>
    <property type="evidence" value="ECO:0007669"/>
    <property type="project" value="InterPro"/>
</dbReference>
<dbReference type="PANTHER" id="PTHR33273:SF2">
    <property type="entry name" value="ENDONUCLEASE_EXONUCLEASE_PHOSPHATASE DOMAIN-CONTAINING PROTEIN"/>
    <property type="match status" value="1"/>
</dbReference>
<dbReference type="Pfam" id="PF14529">
    <property type="entry name" value="Exo_endo_phos_2"/>
    <property type="match status" value="1"/>
</dbReference>
<keyword evidence="4" id="KW-1185">Reference proteome</keyword>
<feature type="compositionally biased region" description="Low complexity" evidence="1">
    <location>
        <begin position="549"/>
        <end position="558"/>
    </location>
</feature>
<dbReference type="SUPFAM" id="SSF56219">
    <property type="entry name" value="DNase I-like"/>
    <property type="match status" value="1"/>
</dbReference>
<feature type="region of interest" description="Disordered" evidence="1">
    <location>
        <begin position="1"/>
        <end position="158"/>
    </location>
</feature>
<feature type="compositionally biased region" description="Basic and acidic residues" evidence="1">
    <location>
        <begin position="120"/>
        <end position="130"/>
    </location>
</feature>
<comment type="caution">
    <text evidence="3">The sequence shown here is derived from an EMBL/GenBank/DDBJ whole genome shotgun (WGS) entry which is preliminary data.</text>
</comment>
<dbReference type="Proteomes" id="UP000299102">
    <property type="component" value="Unassembled WGS sequence"/>
</dbReference>
<dbReference type="EMBL" id="BGZK01002278">
    <property type="protein sequence ID" value="GBP92480.1"/>
    <property type="molecule type" value="Genomic_DNA"/>
</dbReference>
<feature type="region of interest" description="Disordered" evidence="1">
    <location>
        <begin position="172"/>
        <end position="234"/>
    </location>
</feature>
<feature type="region of interest" description="Disordered" evidence="1">
    <location>
        <begin position="472"/>
        <end position="656"/>
    </location>
</feature>